<protein>
    <submittedName>
        <fullName evidence="2">GSCFA domain-containing protein</fullName>
    </submittedName>
</protein>
<keyword evidence="3" id="KW-1185">Reference proteome</keyword>
<gene>
    <name evidence="2" type="ORF">KI659_04165</name>
</gene>
<organism evidence="2 3">
    <name type="scientific">Litoribacter ruber</name>
    <dbReference type="NCBI Taxonomy" id="702568"/>
    <lineage>
        <taxon>Bacteria</taxon>
        <taxon>Pseudomonadati</taxon>
        <taxon>Bacteroidota</taxon>
        <taxon>Cytophagia</taxon>
        <taxon>Cytophagales</taxon>
        <taxon>Cyclobacteriaceae</taxon>
        <taxon>Litoribacter</taxon>
    </lineage>
</organism>
<dbReference type="AlphaFoldDB" id="A0AAP2G0Z3"/>
<sequence length="329" mass="37992">MNFRTTFPIPTFQQPLTHSQKIISVGSCFANMLGHKLGERKYQILSNPFGIIFNPISLFHLLKSALLNKELDPILRLETNGLHLHYHVHSEIKAGSKELLGKIIEEKLSATKEYLTQASHLFITLGTSFVYKHLDSGQLVANCHKQPAKNFSKRLLSLEANIESFEELHAILLSVNPKIQLIFTVSPVRHIKDGIPENQVSKSLLRVLSHQLSSKFANVHYFPSYELVMDDLRDYRFYQSDLLHVTPMAEDYIWEKFENAFLKEEEKQLNQVITSIQKDLAHKPFNPDSEGHQKFLKKLLLKIEQLPESLDFKSEKQTILNQLNTHEKR</sequence>
<evidence type="ECO:0000313" key="3">
    <source>
        <dbReference type="Proteomes" id="UP001319104"/>
    </source>
</evidence>
<dbReference type="Pfam" id="PF08885">
    <property type="entry name" value="GSCFA"/>
    <property type="match status" value="1"/>
</dbReference>
<accession>A0AAP2G0Z3</accession>
<dbReference type="SUPFAM" id="SSF52266">
    <property type="entry name" value="SGNH hydrolase"/>
    <property type="match status" value="1"/>
</dbReference>
<dbReference type="InterPro" id="IPR014982">
    <property type="entry name" value="GSCFA"/>
</dbReference>
<evidence type="ECO:0000313" key="2">
    <source>
        <dbReference type="EMBL" id="MBS9523207.1"/>
    </source>
</evidence>
<dbReference type="Proteomes" id="UP001319104">
    <property type="component" value="Unassembled WGS sequence"/>
</dbReference>
<name>A0AAP2G0Z3_9BACT</name>
<comment type="caution">
    <text evidence="2">The sequence shown here is derived from an EMBL/GenBank/DDBJ whole genome shotgun (WGS) entry which is preliminary data.</text>
</comment>
<dbReference type="RefSeq" id="WP_213944068.1">
    <property type="nucleotide sequence ID" value="NZ_JAHBGI010000003.1"/>
</dbReference>
<reference evidence="2 3" key="1">
    <citation type="submission" date="2021-05" db="EMBL/GenBank/DDBJ databases">
        <authorList>
            <person name="Zhang Z.D."/>
            <person name="Osman G."/>
        </authorList>
    </citation>
    <scope>NUCLEOTIDE SEQUENCE [LARGE SCALE GENOMIC DNA]</scope>
    <source>
        <strain evidence="2 3">KCTC 32217</strain>
    </source>
</reference>
<dbReference type="EMBL" id="JAHCMY010000001">
    <property type="protein sequence ID" value="MBS9523207.1"/>
    <property type="molecule type" value="Genomic_DNA"/>
</dbReference>
<feature type="domain" description="GSCFA" evidence="1">
    <location>
        <begin position="21"/>
        <end position="257"/>
    </location>
</feature>
<proteinExistence type="predicted"/>
<evidence type="ECO:0000259" key="1">
    <source>
        <dbReference type="Pfam" id="PF08885"/>
    </source>
</evidence>